<evidence type="ECO:0000313" key="1">
    <source>
        <dbReference type="EMBL" id="KAH6922667.1"/>
    </source>
</evidence>
<gene>
    <name evidence="1" type="ORF">HPB50_017476</name>
</gene>
<dbReference type="EMBL" id="CM023489">
    <property type="protein sequence ID" value="KAH6922667.1"/>
    <property type="molecule type" value="Genomic_DNA"/>
</dbReference>
<protein>
    <submittedName>
        <fullName evidence="1">Uncharacterized protein</fullName>
    </submittedName>
</protein>
<comment type="caution">
    <text evidence="1">The sequence shown here is derived from an EMBL/GenBank/DDBJ whole genome shotgun (WGS) entry which is preliminary data.</text>
</comment>
<dbReference type="Proteomes" id="UP000821845">
    <property type="component" value="Chromosome 9"/>
</dbReference>
<keyword evidence="2" id="KW-1185">Reference proteome</keyword>
<organism evidence="1 2">
    <name type="scientific">Hyalomma asiaticum</name>
    <name type="common">Tick</name>
    <dbReference type="NCBI Taxonomy" id="266040"/>
    <lineage>
        <taxon>Eukaryota</taxon>
        <taxon>Metazoa</taxon>
        <taxon>Ecdysozoa</taxon>
        <taxon>Arthropoda</taxon>
        <taxon>Chelicerata</taxon>
        <taxon>Arachnida</taxon>
        <taxon>Acari</taxon>
        <taxon>Parasitiformes</taxon>
        <taxon>Ixodida</taxon>
        <taxon>Ixodoidea</taxon>
        <taxon>Ixodidae</taxon>
        <taxon>Hyalomminae</taxon>
        <taxon>Hyalomma</taxon>
    </lineage>
</organism>
<sequence length="286" mass="31150">MAVCTAPQWSAQQAKLPVVLLLLAVVVAPSARAGLLDSLCSVLGDPELCSNDGGARSQTSWEAAATTWGPFQPIADTSAPHSAAPDMPWKPGKVVIKSKRTARVNWDFGANHSLPSPETRESLEIDFDNVTYSVDDPVLPWKILEYFANLQVEVSYVENVEKRKAYSGYLFRQMNVYLYSVAGADATVKLAPQGYFSPEFFVALVNNLSMFLVLVMTGMLVWFVGFLAYWYHGGAGAADSSPTVSEEDRGLGEVIAALSAELRCSRVLVKATGRSRVRSRSCDDDL</sequence>
<accession>A0ACB7RIJ9</accession>
<name>A0ACB7RIJ9_HYAAI</name>
<proteinExistence type="predicted"/>
<evidence type="ECO:0000313" key="2">
    <source>
        <dbReference type="Proteomes" id="UP000821845"/>
    </source>
</evidence>
<reference evidence="1" key="1">
    <citation type="submission" date="2020-05" db="EMBL/GenBank/DDBJ databases">
        <title>Large-scale comparative analyses of tick genomes elucidate their genetic diversity and vector capacities.</title>
        <authorList>
            <person name="Jia N."/>
            <person name="Wang J."/>
            <person name="Shi W."/>
            <person name="Du L."/>
            <person name="Sun Y."/>
            <person name="Zhan W."/>
            <person name="Jiang J."/>
            <person name="Wang Q."/>
            <person name="Zhang B."/>
            <person name="Ji P."/>
            <person name="Sakyi L.B."/>
            <person name="Cui X."/>
            <person name="Yuan T."/>
            <person name="Jiang B."/>
            <person name="Yang W."/>
            <person name="Lam T.T.-Y."/>
            <person name="Chang Q."/>
            <person name="Ding S."/>
            <person name="Wang X."/>
            <person name="Zhu J."/>
            <person name="Ruan X."/>
            <person name="Zhao L."/>
            <person name="Wei J."/>
            <person name="Que T."/>
            <person name="Du C."/>
            <person name="Cheng J."/>
            <person name="Dai P."/>
            <person name="Han X."/>
            <person name="Huang E."/>
            <person name="Gao Y."/>
            <person name="Liu J."/>
            <person name="Shao H."/>
            <person name="Ye R."/>
            <person name="Li L."/>
            <person name="Wei W."/>
            <person name="Wang X."/>
            <person name="Wang C."/>
            <person name="Yang T."/>
            <person name="Huo Q."/>
            <person name="Li W."/>
            <person name="Guo W."/>
            <person name="Chen H."/>
            <person name="Zhou L."/>
            <person name="Ni X."/>
            <person name="Tian J."/>
            <person name="Zhou Y."/>
            <person name="Sheng Y."/>
            <person name="Liu T."/>
            <person name="Pan Y."/>
            <person name="Xia L."/>
            <person name="Li J."/>
            <person name="Zhao F."/>
            <person name="Cao W."/>
        </authorList>
    </citation>
    <scope>NUCLEOTIDE SEQUENCE</scope>
    <source>
        <strain evidence="1">Hyas-2018</strain>
    </source>
</reference>